<dbReference type="GO" id="GO:0016491">
    <property type="term" value="F:oxidoreductase activity"/>
    <property type="evidence" value="ECO:0007669"/>
    <property type="project" value="InterPro"/>
</dbReference>
<sequence length="234" mass="26403">MKSTNFKSKFIALCMLLMGNSVLFSQQTIMEAFGIPLESIKKDQKGNILTNAQFSDSLYTAKYIFDPILEGTKMTEAKLKLIGPELIAKKVPEAIKQLIKTLDFKPKPAIDFTVTDMKGKKYQLSKLKNKTVVLNFWYTNCGPCIKEIPELNELVKANPDVIFIAFAEDKSNITKKFLTKHPFTYAIVPDASKISRQYGIAAFPTHYVVKNGMFTHKFISDGSTKKIQDAINEK</sequence>
<dbReference type="PANTHER" id="PTHR42852">
    <property type="entry name" value="THIOL:DISULFIDE INTERCHANGE PROTEIN DSBE"/>
    <property type="match status" value="1"/>
</dbReference>
<dbReference type="InterPro" id="IPR013766">
    <property type="entry name" value="Thioredoxin_domain"/>
</dbReference>
<feature type="signal peptide" evidence="1">
    <location>
        <begin position="1"/>
        <end position="25"/>
    </location>
</feature>
<protein>
    <submittedName>
        <fullName evidence="3">Thiol-disulfide isomerase or thioredoxin</fullName>
    </submittedName>
</protein>
<dbReference type="SUPFAM" id="SSF52833">
    <property type="entry name" value="Thioredoxin-like"/>
    <property type="match status" value="1"/>
</dbReference>
<accession>A0A1I5ATA4</accession>
<gene>
    <name evidence="3" type="ORF">SAMN05421594_3685</name>
</gene>
<dbReference type="OrthoDB" id="9815205at2"/>
<dbReference type="RefSeq" id="WP_090026039.1">
    <property type="nucleotide sequence ID" value="NZ_FOVD01000006.1"/>
</dbReference>
<dbReference type="Proteomes" id="UP000198769">
    <property type="component" value="Unassembled WGS sequence"/>
</dbReference>
<dbReference type="CDD" id="cd02966">
    <property type="entry name" value="TlpA_like_family"/>
    <property type="match status" value="1"/>
</dbReference>
<keyword evidence="3" id="KW-0413">Isomerase</keyword>
<evidence type="ECO:0000259" key="2">
    <source>
        <dbReference type="PROSITE" id="PS51352"/>
    </source>
</evidence>
<dbReference type="InterPro" id="IPR036249">
    <property type="entry name" value="Thioredoxin-like_sf"/>
</dbReference>
<name>A0A1I5ATA4_CHROL</name>
<keyword evidence="4" id="KW-1185">Reference proteome</keyword>
<dbReference type="AlphaFoldDB" id="A0A1I5ATA4"/>
<feature type="chain" id="PRO_5011504818" evidence="1">
    <location>
        <begin position="26"/>
        <end position="234"/>
    </location>
</feature>
<dbReference type="Pfam" id="PF00578">
    <property type="entry name" value="AhpC-TSA"/>
    <property type="match status" value="1"/>
</dbReference>
<evidence type="ECO:0000256" key="1">
    <source>
        <dbReference type="SAM" id="SignalP"/>
    </source>
</evidence>
<reference evidence="4" key="1">
    <citation type="submission" date="2016-10" db="EMBL/GenBank/DDBJ databases">
        <authorList>
            <person name="Varghese N."/>
            <person name="Submissions S."/>
        </authorList>
    </citation>
    <scope>NUCLEOTIDE SEQUENCE [LARGE SCALE GENOMIC DNA]</scope>
    <source>
        <strain evidence="4">DSM 25575</strain>
    </source>
</reference>
<evidence type="ECO:0000313" key="4">
    <source>
        <dbReference type="Proteomes" id="UP000198769"/>
    </source>
</evidence>
<dbReference type="GO" id="GO:0016209">
    <property type="term" value="F:antioxidant activity"/>
    <property type="evidence" value="ECO:0007669"/>
    <property type="project" value="InterPro"/>
</dbReference>
<dbReference type="Gene3D" id="3.40.30.10">
    <property type="entry name" value="Glutaredoxin"/>
    <property type="match status" value="1"/>
</dbReference>
<keyword evidence="1" id="KW-0732">Signal</keyword>
<proteinExistence type="predicted"/>
<organism evidence="3 4">
    <name type="scientific">Chryseobacterium oleae</name>
    <dbReference type="NCBI Taxonomy" id="491207"/>
    <lineage>
        <taxon>Bacteria</taxon>
        <taxon>Pseudomonadati</taxon>
        <taxon>Bacteroidota</taxon>
        <taxon>Flavobacteriia</taxon>
        <taxon>Flavobacteriales</taxon>
        <taxon>Weeksellaceae</taxon>
        <taxon>Chryseobacterium group</taxon>
        <taxon>Chryseobacterium</taxon>
    </lineage>
</organism>
<dbReference type="PANTHER" id="PTHR42852:SF13">
    <property type="entry name" value="PROTEIN DIPZ"/>
    <property type="match status" value="1"/>
</dbReference>
<dbReference type="GO" id="GO:0016853">
    <property type="term" value="F:isomerase activity"/>
    <property type="evidence" value="ECO:0007669"/>
    <property type="project" value="UniProtKB-KW"/>
</dbReference>
<dbReference type="InterPro" id="IPR050553">
    <property type="entry name" value="Thioredoxin_ResA/DsbE_sf"/>
</dbReference>
<feature type="domain" description="Thioredoxin" evidence="2">
    <location>
        <begin position="103"/>
        <end position="234"/>
    </location>
</feature>
<dbReference type="InterPro" id="IPR000866">
    <property type="entry name" value="AhpC/TSA"/>
</dbReference>
<dbReference type="EMBL" id="FOVD01000006">
    <property type="protein sequence ID" value="SFN65673.1"/>
    <property type="molecule type" value="Genomic_DNA"/>
</dbReference>
<dbReference type="PROSITE" id="PS51352">
    <property type="entry name" value="THIOREDOXIN_2"/>
    <property type="match status" value="1"/>
</dbReference>
<evidence type="ECO:0000313" key="3">
    <source>
        <dbReference type="EMBL" id="SFN65673.1"/>
    </source>
</evidence>